<feature type="transmembrane region" description="Helical" evidence="1">
    <location>
        <begin position="148"/>
        <end position="165"/>
    </location>
</feature>
<dbReference type="NCBIfam" id="NF041644">
    <property type="entry name" value="CBO0543_fam"/>
    <property type="match status" value="1"/>
</dbReference>
<feature type="transmembrane region" description="Helical" evidence="1">
    <location>
        <begin position="29"/>
        <end position="46"/>
    </location>
</feature>
<evidence type="ECO:0000313" key="2">
    <source>
        <dbReference type="EMBL" id="MCV9888061.1"/>
    </source>
</evidence>
<sequence>MQTSFIVFFVIVSLFLGKWRRLSEFYSTLLFWIIGDLLYGALLYHYRVWEFQPVWIDHVLLPTHSIIAIAIAFLIYPCVIVVYLGIFPQSPFKRLGWILLWAVIFECIELIAYMNESIIHQHGWTLLWSFIFNIITYSLLAIHNWKPWVAWILAIFFILLLWNIFDPPLPQ</sequence>
<keyword evidence="1" id="KW-0812">Transmembrane</keyword>
<feature type="transmembrane region" description="Helical" evidence="1">
    <location>
        <begin position="98"/>
        <end position="115"/>
    </location>
</feature>
<dbReference type="Proteomes" id="UP001526147">
    <property type="component" value="Unassembled WGS sequence"/>
</dbReference>
<protein>
    <submittedName>
        <fullName evidence="2">Uncharacterized protein</fullName>
    </submittedName>
</protein>
<keyword evidence="1" id="KW-1133">Transmembrane helix</keyword>
<dbReference type="InterPro" id="IPR048147">
    <property type="entry name" value="CBO0543-like"/>
</dbReference>
<accession>A0ABT3DMG9</accession>
<name>A0ABT3DMG9_9BACI</name>
<comment type="caution">
    <text evidence="2">The sequence shown here is derived from an EMBL/GenBank/DDBJ whole genome shotgun (WGS) entry which is preliminary data.</text>
</comment>
<dbReference type="RefSeq" id="WP_264144262.1">
    <property type="nucleotide sequence ID" value="NZ_JAOYEY010000048.1"/>
</dbReference>
<feature type="transmembrane region" description="Helical" evidence="1">
    <location>
        <begin position="6"/>
        <end position="22"/>
    </location>
</feature>
<gene>
    <name evidence="2" type="ORF">OIH86_20655</name>
</gene>
<reference evidence="2 3" key="1">
    <citation type="submission" date="2022-10" db="EMBL/GenBank/DDBJ databases">
        <title>Draft genome assembly of moderately radiation resistant bacterium Metabacillus halosaccharovorans.</title>
        <authorList>
            <person name="Pal S."/>
            <person name="Gopinathan A."/>
        </authorList>
    </citation>
    <scope>NUCLEOTIDE SEQUENCE [LARGE SCALE GENOMIC DNA]</scope>
    <source>
        <strain evidence="2 3">VITHBRA001</strain>
    </source>
</reference>
<dbReference type="EMBL" id="JAOYEY010000048">
    <property type="protein sequence ID" value="MCV9888061.1"/>
    <property type="molecule type" value="Genomic_DNA"/>
</dbReference>
<keyword evidence="3" id="KW-1185">Reference proteome</keyword>
<organism evidence="2 3">
    <name type="scientific">Metabacillus halosaccharovorans</name>
    <dbReference type="NCBI Taxonomy" id="930124"/>
    <lineage>
        <taxon>Bacteria</taxon>
        <taxon>Bacillati</taxon>
        <taxon>Bacillota</taxon>
        <taxon>Bacilli</taxon>
        <taxon>Bacillales</taxon>
        <taxon>Bacillaceae</taxon>
        <taxon>Metabacillus</taxon>
    </lineage>
</organism>
<feature type="transmembrane region" description="Helical" evidence="1">
    <location>
        <begin position="121"/>
        <end position="141"/>
    </location>
</feature>
<evidence type="ECO:0000256" key="1">
    <source>
        <dbReference type="SAM" id="Phobius"/>
    </source>
</evidence>
<keyword evidence="1" id="KW-0472">Membrane</keyword>
<feature type="transmembrane region" description="Helical" evidence="1">
    <location>
        <begin position="66"/>
        <end position="86"/>
    </location>
</feature>
<proteinExistence type="predicted"/>
<evidence type="ECO:0000313" key="3">
    <source>
        <dbReference type="Proteomes" id="UP001526147"/>
    </source>
</evidence>